<dbReference type="Pfam" id="PF19291">
    <property type="entry name" value="TREH_N"/>
    <property type="match status" value="1"/>
</dbReference>
<evidence type="ECO:0000313" key="3">
    <source>
        <dbReference type="EMBL" id="AKU90233.1"/>
    </source>
</evidence>
<dbReference type="AlphaFoldDB" id="A0A0K1P9M9"/>
<evidence type="ECO:0000259" key="1">
    <source>
        <dbReference type="Pfam" id="PF00723"/>
    </source>
</evidence>
<evidence type="ECO:0000259" key="2">
    <source>
        <dbReference type="Pfam" id="PF19291"/>
    </source>
</evidence>
<dbReference type="PANTHER" id="PTHR31616">
    <property type="entry name" value="TREHALASE"/>
    <property type="match status" value="1"/>
</dbReference>
<dbReference type="KEGG" id="vin:AKJ08_0620"/>
<dbReference type="RefSeq" id="WP_205624765.1">
    <property type="nucleotide sequence ID" value="NZ_CP012332.1"/>
</dbReference>
<dbReference type="InterPro" id="IPR012341">
    <property type="entry name" value="6hp_glycosidase-like_sf"/>
</dbReference>
<dbReference type="InterPro" id="IPR011613">
    <property type="entry name" value="GH15-like"/>
</dbReference>
<gene>
    <name evidence="3" type="ORF">AKJ08_0620</name>
</gene>
<organism evidence="3 4">
    <name type="scientific">Vulgatibacter incomptus</name>
    <dbReference type="NCBI Taxonomy" id="1391653"/>
    <lineage>
        <taxon>Bacteria</taxon>
        <taxon>Pseudomonadati</taxon>
        <taxon>Myxococcota</taxon>
        <taxon>Myxococcia</taxon>
        <taxon>Myxococcales</taxon>
        <taxon>Cystobacterineae</taxon>
        <taxon>Vulgatibacteraceae</taxon>
        <taxon>Vulgatibacter</taxon>
    </lineage>
</organism>
<feature type="domain" description="GH15-like" evidence="1">
    <location>
        <begin position="234"/>
        <end position="598"/>
    </location>
</feature>
<dbReference type="PANTHER" id="PTHR31616:SF10">
    <property type="entry name" value="TREHALASE"/>
    <property type="match status" value="1"/>
</dbReference>
<dbReference type="InterPro" id="IPR045582">
    <property type="entry name" value="Trehalase-like_N"/>
</dbReference>
<dbReference type="Pfam" id="PF00723">
    <property type="entry name" value="Glyco_hydro_15"/>
    <property type="match status" value="1"/>
</dbReference>
<dbReference type="PATRIC" id="fig|1391653.3.peg.638"/>
<dbReference type="EMBL" id="CP012332">
    <property type="protein sequence ID" value="AKU90233.1"/>
    <property type="molecule type" value="Genomic_DNA"/>
</dbReference>
<dbReference type="GO" id="GO:0015927">
    <property type="term" value="F:trehalase activity"/>
    <property type="evidence" value="ECO:0007669"/>
    <property type="project" value="TreeGrafter"/>
</dbReference>
<evidence type="ECO:0000313" key="4">
    <source>
        <dbReference type="Proteomes" id="UP000055590"/>
    </source>
</evidence>
<reference evidence="3 4" key="1">
    <citation type="submission" date="2015-08" db="EMBL/GenBank/DDBJ databases">
        <authorList>
            <person name="Babu N.S."/>
            <person name="Beckwith C.J."/>
            <person name="Beseler K.G."/>
            <person name="Brison A."/>
            <person name="Carone J.V."/>
            <person name="Caskin T.P."/>
            <person name="Diamond M."/>
            <person name="Durham M.E."/>
            <person name="Foxe J.M."/>
            <person name="Go M."/>
            <person name="Henderson B.A."/>
            <person name="Jones I.B."/>
            <person name="McGettigan J.A."/>
            <person name="Micheletti S.J."/>
            <person name="Nasrallah M.E."/>
            <person name="Ortiz D."/>
            <person name="Piller C.R."/>
            <person name="Privatt S.R."/>
            <person name="Schneider S.L."/>
            <person name="Sharp S."/>
            <person name="Smith T.C."/>
            <person name="Stanton J.D."/>
            <person name="Ullery H.E."/>
            <person name="Wilson R.J."/>
            <person name="Serrano M.G."/>
            <person name="Buck G."/>
            <person name="Lee V."/>
            <person name="Wang Y."/>
            <person name="Carvalho R."/>
            <person name="Voegtly L."/>
            <person name="Shi R."/>
            <person name="Duckworth R."/>
            <person name="Johnson A."/>
            <person name="Loviza R."/>
            <person name="Walstead R."/>
            <person name="Shah Z."/>
            <person name="Kiflezghi M."/>
            <person name="Wade K."/>
            <person name="Ball S.L."/>
            <person name="Bradley K.W."/>
            <person name="Asai D.J."/>
            <person name="Bowman C.A."/>
            <person name="Russell D.A."/>
            <person name="Pope W.H."/>
            <person name="Jacobs-Sera D."/>
            <person name="Hendrix R.W."/>
            <person name="Hatfull G.F."/>
        </authorList>
    </citation>
    <scope>NUCLEOTIDE SEQUENCE [LARGE SCALE GENOMIC DNA]</scope>
    <source>
        <strain evidence="3 4">DSM 27710</strain>
    </source>
</reference>
<accession>A0A0K1P9M9</accession>
<dbReference type="Gene3D" id="1.50.10.10">
    <property type="match status" value="1"/>
</dbReference>
<proteinExistence type="predicted"/>
<sequence>MRRVSDLAISDYGMISDCRSAALVSRGGSIDWLCVPRFDSPSLFGRLLDGDAGHWSIRPEGEASSSRKYWKGALVLETTFRTSKGVLVLEDVMAIDLKSDHHTLRTDAPRAILRRLRCEDGEVPIAASFCPRPEFGLVTPLLRKAPGGIVGTGGSELFFLSSDVPCEVDRSVATGRFVLKRGERTSFALQWASSWEAAPGPLDQEEIDGLFDEAVESWLDWARQHQAYQGPWKDLVDRSGQILEGLTFRPTGAVIAAATTSLPERVGGVRNWDYRYSWIRDASLTLQALWVAACPTEAHRYFEFLAGSALSQIGDGAQMQIMYGVGGEHDLSEREVPRLSGWRGSRPVRVGNAAWNQLQLDVYGEILGAAWILRDQHDVLNPLNRQFLVRAVDAAASRWKERDNGIWELRGEPRHFLYSKLMCWSALDRGVAMAEAIGAEDQVPRWERVREEIGAAILEEGWSEKAGAFTQSFGSDALDASTLRIPSVGLLPASDPRMRSTIEAIATHLVDRRGLVYRYRAEDGLPGDEGTFLLCTFWLAQAWALAGQLDRAREVFELAAGYVNDLGLLAEEVDPETEELLGNFPQAFSHIGLINAAWAISSLEKAQREGRPMVVPDWT</sequence>
<dbReference type="STRING" id="1391653.AKJ08_0620"/>
<protein>
    <submittedName>
        <fullName evidence="3">Glucoamylase</fullName>
    </submittedName>
</protein>
<feature type="domain" description="Trehalase-like N-terminal" evidence="2">
    <location>
        <begin position="9"/>
        <end position="162"/>
    </location>
</feature>
<dbReference type="Proteomes" id="UP000055590">
    <property type="component" value="Chromosome"/>
</dbReference>
<name>A0A0K1P9M9_9BACT</name>
<dbReference type="GO" id="GO:0005993">
    <property type="term" value="P:trehalose catabolic process"/>
    <property type="evidence" value="ECO:0007669"/>
    <property type="project" value="TreeGrafter"/>
</dbReference>
<keyword evidence="4" id="KW-1185">Reference proteome</keyword>
<dbReference type="SUPFAM" id="SSF48208">
    <property type="entry name" value="Six-hairpin glycosidases"/>
    <property type="match status" value="1"/>
</dbReference>
<dbReference type="InterPro" id="IPR008928">
    <property type="entry name" value="6-hairpin_glycosidase_sf"/>
</dbReference>